<accession>A0A9P6QAS8</accession>
<dbReference type="InterPro" id="IPR050131">
    <property type="entry name" value="Peptidase_S8_subtilisin-like"/>
</dbReference>
<dbReference type="SUPFAM" id="SSF52025">
    <property type="entry name" value="PA domain"/>
    <property type="match status" value="1"/>
</dbReference>
<dbReference type="PRINTS" id="PR00723">
    <property type="entry name" value="SUBTILISIN"/>
</dbReference>
<dbReference type="Gene3D" id="2.60.40.1710">
    <property type="entry name" value="Subtilisin-like superfamily"/>
    <property type="match status" value="1"/>
</dbReference>
<feature type="signal peptide" evidence="11">
    <location>
        <begin position="1"/>
        <end position="18"/>
    </location>
</feature>
<dbReference type="PROSITE" id="PS00137">
    <property type="entry name" value="SUBTILASE_HIS"/>
    <property type="match status" value="1"/>
</dbReference>
<feature type="domain" description="PA" evidence="13">
    <location>
        <begin position="376"/>
        <end position="453"/>
    </location>
</feature>
<evidence type="ECO:0000259" key="14">
    <source>
        <dbReference type="Pfam" id="PF06280"/>
    </source>
</evidence>
<comment type="similarity">
    <text evidence="1 9 10">Belongs to the peptidase S8 family.</text>
</comment>
<dbReference type="Pfam" id="PF02225">
    <property type="entry name" value="PA"/>
    <property type="match status" value="1"/>
</dbReference>
<dbReference type="InterPro" id="IPR034187">
    <property type="entry name" value="Peptidases_S8_5"/>
</dbReference>
<dbReference type="InterPro" id="IPR000209">
    <property type="entry name" value="Peptidase_S8/S53_dom"/>
</dbReference>
<dbReference type="InterPro" id="IPR003137">
    <property type="entry name" value="PA_domain"/>
</dbReference>
<gene>
    <name evidence="15" type="ORF">BG011_000204</name>
</gene>
<dbReference type="OrthoDB" id="10256524at2759"/>
<evidence type="ECO:0000256" key="5">
    <source>
        <dbReference type="ARBA" id="ARBA00022729"/>
    </source>
</evidence>
<evidence type="ECO:0000256" key="7">
    <source>
        <dbReference type="ARBA" id="ARBA00022825"/>
    </source>
</evidence>
<evidence type="ECO:0000313" key="16">
    <source>
        <dbReference type="Proteomes" id="UP000726737"/>
    </source>
</evidence>
<dbReference type="GO" id="GO:0006508">
    <property type="term" value="P:proteolysis"/>
    <property type="evidence" value="ECO:0007669"/>
    <property type="project" value="UniProtKB-KW"/>
</dbReference>
<dbReference type="CDD" id="cd07489">
    <property type="entry name" value="Peptidases_S8_5"/>
    <property type="match status" value="1"/>
</dbReference>
<evidence type="ECO:0008006" key="17">
    <source>
        <dbReference type="Google" id="ProtNLM"/>
    </source>
</evidence>
<dbReference type="SUPFAM" id="SSF52743">
    <property type="entry name" value="Subtilisin-like"/>
    <property type="match status" value="1"/>
</dbReference>
<keyword evidence="6 9" id="KW-0378">Hydrolase</keyword>
<feature type="active site" description="Charge relay system" evidence="8 9">
    <location>
        <position position="525"/>
    </location>
</feature>
<keyword evidence="4 9" id="KW-0645">Protease</keyword>
<feature type="domain" description="C5a peptidase/Subtilisin-like protease SBT2-like Fn3-like" evidence="14">
    <location>
        <begin position="600"/>
        <end position="711"/>
    </location>
</feature>
<evidence type="ECO:0000256" key="10">
    <source>
        <dbReference type="RuleBase" id="RU003355"/>
    </source>
</evidence>
<evidence type="ECO:0000256" key="2">
    <source>
        <dbReference type="ARBA" id="ARBA00022512"/>
    </source>
</evidence>
<dbReference type="AlphaFoldDB" id="A0A9P6QAS8"/>
<dbReference type="PROSITE" id="PS51892">
    <property type="entry name" value="SUBTILASE"/>
    <property type="match status" value="1"/>
</dbReference>
<dbReference type="GO" id="GO:0004252">
    <property type="term" value="F:serine-type endopeptidase activity"/>
    <property type="evidence" value="ECO:0007669"/>
    <property type="project" value="UniProtKB-UniRule"/>
</dbReference>
<evidence type="ECO:0000256" key="11">
    <source>
        <dbReference type="SAM" id="SignalP"/>
    </source>
</evidence>
<evidence type="ECO:0000259" key="13">
    <source>
        <dbReference type="Pfam" id="PF02225"/>
    </source>
</evidence>
<dbReference type="PANTHER" id="PTHR43806:SF66">
    <property type="entry name" value="SERIN ENDOPEPTIDASE"/>
    <property type="match status" value="1"/>
</dbReference>
<feature type="chain" id="PRO_5040366769" description="Subtilisin-like protein" evidence="11">
    <location>
        <begin position="19"/>
        <end position="866"/>
    </location>
</feature>
<feature type="active site" description="Charge relay system" evidence="8 9">
    <location>
        <position position="205"/>
    </location>
</feature>
<dbReference type="Proteomes" id="UP000726737">
    <property type="component" value="Unassembled WGS sequence"/>
</dbReference>
<keyword evidence="2" id="KW-0134">Cell wall</keyword>
<keyword evidence="16" id="KW-1185">Reference proteome</keyword>
<protein>
    <recommendedName>
        <fullName evidence="17">Subtilisin-like protein</fullName>
    </recommendedName>
</protein>
<evidence type="ECO:0000259" key="12">
    <source>
        <dbReference type="Pfam" id="PF00082"/>
    </source>
</evidence>
<proteinExistence type="inferred from homology"/>
<dbReference type="EMBL" id="JAAAJA010000103">
    <property type="protein sequence ID" value="KAG0262230.1"/>
    <property type="molecule type" value="Genomic_DNA"/>
</dbReference>
<dbReference type="Gene3D" id="3.50.30.30">
    <property type="match status" value="1"/>
</dbReference>
<evidence type="ECO:0000256" key="9">
    <source>
        <dbReference type="PROSITE-ProRule" id="PRU01240"/>
    </source>
</evidence>
<evidence type="ECO:0000256" key="4">
    <source>
        <dbReference type="ARBA" id="ARBA00022670"/>
    </source>
</evidence>
<evidence type="ECO:0000313" key="15">
    <source>
        <dbReference type="EMBL" id="KAG0262230.1"/>
    </source>
</evidence>
<comment type="caution">
    <text evidence="15">The sequence shown here is derived from an EMBL/GenBank/DDBJ whole genome shotgun (WGS) entry which is preliminary data.</text>
</comment>
<reference evidence="15" key="1">
    <citation type="journal article" date="2020" name="Fungal Divers.">
        <title>Resolving the Mortierellaceae phylogeny through synthesis of multi-gene phylogenetics and phylogenomics.</title>
        <authorList>
            <person name="Vandepol N."/>
            <person name="Liber J."/>
            <person name="Desiro A."/>
            <person name="Na H."/>
            <person name="Kennedy M."/>
            <person name="Barry K."/>
            <person name="Grigoriev I.V."/>
            <person name="Miller A.N."/>
            <person name="O'Donnell K."/>
            <person name="Stajich J.E."/>
            <person name="Bonito G."/>
        </authorList>
    </citation>
    <scope>NUCLEOTIDE SEQUENCE</scope>
    <source>
        <strain evidence="15">KOD948</strain>
    </source>
</reference>
<dbReference type="GO" id="GO:0016020">
    <property type="term" value="C:membrane"/>
    <property type="evidence" value="ECO:0007669"/>
    <property type="project" value="InterPro"/>
</dbReference>
<dbReference type="Gene3D" id="3.40.50.200">
    <property type="entry name" value="Peptidase S8/S53 domain"/>
    <property type="match status" value="1"/>
</dbReference>
<dbReference type="CDD" id="cd02120">
    <property type="entry name" value="PA_subtilisin_like"/>
    <property type="match status" value="1"/>
</dbReference>
<evidence type="ECO:0000256" key="8">
    <source>
        <dbReference type="PIRSR" id="PIRSR615500-1"/>
    </source>
</evidence>
<evidence type="ECO:0000256" key="6">
    <source>
        <dbReference type="ARBA" id="ARBA00022801"/>
    </source>
</evidence>
<evidence type="ECO:0000256" key="3">
    <source>
        <dbReference type="ARBA" id="ARBA00022525"/>
    </source>
</evidence>
<dbReference type="Pfam" id="PF00082">
    <property type="entry name" value="Peptidase_S8"/>
    <property type="match status" value="1"/>
</dbReference>
<feature type="active site" description="Charge relay system" evidence="8 9">
    <location>
        <position position="147"/>
    </location>
</feature>
<dbReference type="Pfam" id="PF06280">
    <property type="entry name" value="fn3_5"/>
    <property type="match status" value="1"/>
</dbReference>
<dbReference type="InterPro" id="IPR023827">
    <property type="entry name" value="Peptidase_S8_Asp-AS"/>
</dbReference>
<dbReference type="InterPro" id="IPR023828">
    <property type="entry name" value="Peptidase_S8_Ser-AS"/>
</dbReference>
<evidence type="ECO:0000256" key="1">
    <source>
        <dbReference type="ARBA" id="ARBA00011073"/>
    </source>
</evidence>
<feature type="domain" description="Peptidase S8/S53" evidence="12">
    <location>
        <begin position="138"/>
        <end position="572"/>
    </location>
</feature>
<keyword evidence="5 11" id="KW-0732">Signal</keyword>
<organism evidence="15 16">
    <name type="scientific">Mortierella polycephala</name>
    <dbReference type="NCBI Taxonomy" id="41804"/>
    <lineage>
        <taxon>Eukaryota</taxon>
        <taxon>Fungi</taxon>
        <taxon>Fungi incertae sedis</taxon>
        <taxon>Mucoromycota</taxon>
        <taxon>Mortierellomycotina</taxon>
        <taxon>Mortierellomycetes</taxon>
        <taxon>Mortierellales</taxon>
        <taxon>Mortierellaceae</taxon>
        <taxon>Mortierella</taxon>
    </lineage>
</organism>
<name>A0A9P6QAS8_9FUNG</name>
<dbReference type="PROSITE" id="PS00136">
    <property type="entry name" value="SUBTILASE_ASP"/>
    <property type="match status" value="1"/>
</dbReference>
<dbReference type="PANTHER" id="PTHR43806">
    <property type="entry name" value="PEPTIDASE S8"/>
    <property type="match status" value="1"/>
</dbReference>
<keyword evidence="7 9" id="KW-0720">Serine protease</keyword>
<dbReference type="PROSITE" id="PS00138">
    <property type="entry name" value="SUBTILASE_SER"/>
    <property type="match status" value="1"/>
</dbReference>
<keyword evidence="3" id="KW-0964">Secreted</keyword>
<dbReference type="InterPro" id="IPR046450">
    <property type="entry name" value="PA_dom_sf"/>
</dbReference>
<dbReference type="InterPro" id="IPR010435">
    <property type="entry name" value="C5a/SBT2-like_Fn3"/>
</dbReference>
<sequence length="866" mass="91648">MKISVILSTLAAATLVSAGRFHDLGKIENTNVLPNGYIIQYHDNVGHKDAHNALNSRKIDYKVRNEYNIFNGAAITVNSKHDGKDIASLPGVKNVWPITLYSIPKPQKNTKKPTDPETVSLHSMTGVDIVHKKYKLTGKGIKVGVIDSGVDYKHPAFAAKGAKEGCFARWGKNCRVMYGWDFVGDEYTGRNAPKPDADPMDCGGHGSHVAGIIGANAMNIKGEHKPPQPFIGVAPEVTFGAYRVFGCNGSSGDDIILAAMELAFNDGMDIINMSLGGGSSYKLNPTAVLADKLIARGMALSAAAGNDGSQGAWMVSDTGLGDLASAVASFDNAYGFYHSFTYAGASHPYSVSQGWGKPFSLPASATIVPVFEKSGTLTDGCDAAIYNAANIKGKVVLILGDFSRCASGARGEIALKAGAAGMLIQTSPFGLANLGGNPGFPMASIENKAGDALLAAYKKNPANTATWSKEASNFMIEGGGAPSDFSSFGLDGDLRSKPDISAPGGNILSTYPLAKDGYAVLSGTSMATPYVAGAHALYMQAKKSKPNGDVIRQVFKNTATISTNTGSKTMASAAKQGAGLINVLNAITTTTSISPDHIDLLDTVNLKKTVKITIKNTGKKTETYTLSHVPADALNFYSEGAYPTGSPKIEDDYASVSFSQSKVKIQPGKSAKVTLRFKQPKKGNAAQFPIYSGFVVATPNKSGVPVHVPYTGLKGDVSKVPIMDTTKGFPAALHVDGEGNLKDIAKGYKFDMVDNRPVFVTRLGSHTPNFTIRVFDSKKVFRGFVNTLNAGSAVGWSGRQLNTDDENKMVFTPWIWTGKVLPTTNATAPITLPSGSYEIVVASQKKLTKGAYPADYEIFNLGSIQF</sequence>
<dbReference type="InterPro" id="IPR015500">
    <property type="entry name" value="Peptidase_S8_subtilisin-rel"/>
</dbReference>
<dbReference type="InterPro" id="IPR022398">
    <property type="entry name" value="Peptidase_S8_His-AS"/>
</dbReference>
<dbReference type="InterPro" id="IPR036852">
    <property type="entry name" value="Peptidase_S8/S53_dom_sf"/>
</dbReference>
<dbReference type="GO" id="GO:0005615">
    <property type="term" value="C:extracellular space"/>
    <property type="evidence" value="ECO:0007669"/>
    <property type="project" value="TreeGrafter"/>
</dbReference>